<evidence type="ECO:0000313" key="6">
    <source>
        <dbReference type="EMBL" id="CAF4092455.1"/>
    </source>
</evidence>
<dbReference type="Pfam" id="PF00400">
    <property type="entry name" value="WD40"/>
    <property type="match status" value="4"/>
</dbReference>
<dbReference type="PROSITE" id="PS50294">
    <property type="entry name" value="WD_REPEATS_REGION"/>
    <property type="match status" value="2"/>
</dbReference>
<evidence type="ECO:0000313" key="5">
    <source>
        <dbReference type="EMBL" id="CAF1288541.1"/>
    </source>
</evidence>
<dbReference type="Proteomes" id="UP000663829">
    <property type="component" value="Unassembled WGS sequence"/>
</dbReference>
<dbReference type="PROSITE" id="PS50082">
    <property type="entry name" value="WD_REPEATS_2"/>
    <property type="match status" value="3"/>
</dbReference>
<dbReference type="GO" id="GO:0010992">
    <property type="term" value="P:ubiquitin recycling"/>
    <property type="evidence" value="ECO:0007669"/>
    <property type="project" value="TreeGrafter"/>
</dbReference>
<dbReference type="InterPro" id="IPR001680">
    <property type="entry name" value="WD40_rpt"/>
</dbReference>
<feature type="compositionally biased region" description="Polar residues" evidence="4">
    <location>
        <begin position="525"/>
        <end position="547"/>
    </location>
</feature>
<keyword evidence="2" id="KW-0677">Repeat</keyword>
<feature type="repeat" description="WD" evidence="3">
    <location>
        <begin position="313"/>
        <end position="345"/>
    </location>
</feature>
<dbReference type="Gene3D" id="2.130.10.10">
    <property type="entry name" value="YVTN repeat-like/Quinoprotein amine dehydrogenase"/>
    <property type="match status" value="2"/>
</dbReference>
<keyword evidence="1 3" id="KW-0853">WD repeat</keyword>
<reference evidence="5" key="1">
    <citation type="submission" date="2021-02" db="EMBL/GenBank/DDBJ databases">
        <authorList>
            <person name="Nowell W R."/>
        </authorList>
    </citation>
    <scope>NUCLEOTIDE SEQUENCE</scope>
</reference>
<feature type="compositionally biased region" description="Low complexity" evidence="4">
    <location>
        <begin position="550"/>
        <end position="566"/>
    </location>
</feature>
<dbReference type="OrthoDB" id="9984207at2759"/>
<evidence type="ECO:0000256" key="3">
    <source>
        <dbReference type="PROSITE-ProRule" id="PRU00221"/>
    </source>
</evidence>
<proteinExistence type="predicted"/>
<evidence type="ECO:0000256" key="2">
    <source>
        <dbReference type="ARBA" id="ARBA00022737"/>
    </source>
</evidence>
<feature type="compositionally biased region" description="Polar residues" evidence="4">
    <location>
        <begin position="576"/>
        <end position="587"/>
    </location>
</feature>
<dbReference type="SUPFAM" id="SSF50978">
    <property type="entry name" value="WD40 repeat-like"/>
    <property type="match status" value="1"/>
</dbReference>
<dbReference type="InterPro" id="IPR036322">
    <property type="entry name" value="WD40_repeat_dom_sf"/>
</dbReference>
<feature type="compositionally biased region" description="Low complexity" evidence="4">
    <location>
        <begin position="593"/>
        <end position="602"/>
    </location>
</feature>
<evidence type="ECO:0008006" key="8">
    <source>
        <dbReference type="Google" id="ProtNLM"/>
    </source>
</evidence>
<comment type="caution">
    <text evidence="5">The sequence shown here is derived from an EMBL/GenBank/DDBJ whole genome shotgun (WGS) entry which is preliminary data.</text>
</comment>
<dbReference type="PANTHER" id="PTHR19849:SF1">
    <property type="entry name" value="F-BOX_WD REPEAT-CONTAINING PROTEIN 7"/>
    <property type="match status" value="1"/>
</dbReference>
<dbReference type="Proteomes" id="UP000681722">
    <property type="component" value="Unassembled WGS sequence"/>
</dbReference>
<evidence type="ECO:0000313" key="7">
    <source>
        <dbReference type="Proteomes" id="UP000663829"/>
    </source>
</evidence>
<dbReference type="GO" id="GO:0005737">
    <property type="term" value="C:cytoplasm"/>
    <property type="evidence" value="ECO:0007669"/>
    <property type="project" value="TreeGrafter"/>
</dbReference>
<dbReference type="EMBL" id="CAJOBC010031527">
    <property type="protein sequence ID" value="CAF4092455.1"/>
    <property type="molecule type" value="Genomic_DNA"/>
</dbReference>
<gene>
    <name evidence="5" type="ORF">GPM918_LOCUS27916</name>
    <name evidence="6" type="ORF">SRO942_LOCUS28339</name>
</gene>
<keyword evidence="7" id="KW-1185">Reference proteome</keyword>
<dbReference type="SMART" id="SM00320">
    <property type="entry name" value="WD40"/>
    <property type="match status" value="6"/>
</dbReference>
<feature type="repeat" description="WD" evidence="3">
    <location>
        <begin position="198"/>
        <end position="233"/>
    </location>
</feature>
<dbReference type="PANTHER" id="PTHR19849">
    <property type="entry name" value="PHOSPHOLIPASE A-2-ACTIVATING PROTEIN"/>
    <property type="match status" value="1"/>
</dbReference>
<feature type="repeat" description="WD" evidence="3">
    <location>
        <begin position="356"/>
        <end position="387"/>
    </location>
</feature>
<dbReference type="EMBL" id="CAJNOQ010011944">
    <property type="protein sequence ID" value="CAF1288541.1"/>
    <property type="molecule type" value="Genomic_DNA"/>
</dbReference>
<organism evidence="5 7">
    <name type="scientific">Didymodactylos carnosus</name>
    <dbReference type="NCBI Taxonomy" id="1234261"/>
    <lineage>
        <taxon>Eukaryota</taxon>
        <taxon>Metazoa</taxon>
        <taxon>Spiralia</taxon>
        <taxon>Gnathifera</taxon>
        <taxon>Rotifera</taxon>
        <taxon>Eurotatoria</taxon>
        <taxon>Bdelloidea</taxon>
        <taxon>Philodinida</taxon>
        <taxon>Philodinidae</taxon>
        <taxon>Didymodactylos</taxon>
    </lineage>
</organism>
<evidence type="ECO:0000256" key="1">
    <source>
        <dbReference type="ARBA" id="ARBA00022574"/>
    </source>
</evidence>
<dbReference type="GO" id="GO:0005634">
    <property type="term" value="C:nucleus"/>
    <property type="evidence" value="ECO:0007669"/>
    <property type="project" value="TreeGrafter"/>
</dbReference>
<name>A0A815D451_9BILA</name>
<dbReference type="GO" id="GO:0043130">
    <property type="term" value="F:ubiquitin binding"/>
    <property type="evidence" value="ECO:0007669"/>
    <property type="project" value="TreeGrafter"/>
</dbReference>
<feature type="non-terminal residue" evidence="5">
    <location>
        <position position="1"/>
    </location>
</feature>
<feature type="region of interest" description="Disordered" evidence="4">
    <location>
        <begin position="525"/>
        <end position="613"/>
    </location>
</feature>
<dbReference type="GO" id="GO:0043161">
    <property type="term" value="P:proteasome-mediated ubiquitin-dependent protein catabolic process"/>
    <property type="evidence" value="ECO:0007669"/>
    <property type="project" value="TreeGrafter"/>
</dbReference>
<accession>A0A815D451</accession>
<protein>
    <recommendedName>
        <fullName evidence="8">WD repeat-containing protein 37</fullName>
    </recommendedName>
</protein>
<dbReference type="InterPro" id="IPR015943">
    <property type="entry name" value="WD40/YVTN_repeat-like_dom_sf"/>
</dbReference>
<evidence type="ECO:0000256" key="4">
    <source>
        <dbReference type="SAM" id="MobiDB-lite"/>
    </source>
</evidence>
<sequence length="613" mass="69531">FRTMSGDLEMANTSFDESSTIRYHQSPSSTNDSRKYRLRHLLTEVEKEFENIVIENVHLRKELERYTSTSTAVNLNNNNNNHQKDIVSQHIPVVSTDDHLISSSKKSSSSGLRASNFLPMIRNRAISKSIVNTIRNQTTNVNHSQDLLYSSSNEHKDVIWDVQLSSYSQQQLYCSASADSTAIIWARKTGICRPLIQYTGHTGSVNSCRFHSDISRSLILTCSGDQELHIWTLGQQFYGGSDEQVGLDDSYDIYDELQSSPQIHKIRSPLLTLKCDDVISCADWLQQDQIVSASWDRSAVLWQVDTGTPIRTLYGHDSELTHVCCHQSKPFVITSSRDATFRLWDCRQPVHSVQIFHGHIKTVNSALFIGNERVVSSSDDEFVHIWDQRNIRSALISIDCNSPCNRLSYAQDLIAVPLDNRDIRLYSTQGEKLYVQRRQHLRAVECTALTVQTDYSLLLSGSLDRNINGWNIKRIVDKVNEKRFREKKTSAMATTYDYSTIDNNNLSKSTIRSPVQMLTINTKHTPFSKSLDEPTTTNVENQKNHNLIKSKLLSTTNNTPTSLSTSDMKKLRTPLQDKTTNGNTSTTVEKKMSTITSSISTTNTDKQRTTKDK</sequence>
<dbReference type="AlphaFoldDB" id="A0A815D451"/>